<feature type="compositionally biased region" description="Basic and acidic residues" evidence="2">
    <location>
        <begin position="224"/>
        <end position="233"/>
    </location>
</feature>
<dbReference type="Pfam" id="PF07529">
    <property type="entry name" value="HSA"/>
    <property type="match status" value="1"/>
</dbReference>
<keyword evidence="6" id="KW-1185">Reference proteome</keyword>
<dbReference type="PROSITE" id="PS51204">
    <property type="entry name" value="HSA"/>
    <property type="match status" value="1"/>
</dbReference>
<feature type="compositionally biased region" description="Polar residues" evidence="2">
    <location>
        <begin position="1813"/>
        <end position="1844"/>
    </location>
</feature>
<feature type="compositionally biased region" description="Low complexity" evidence="2">
    <location>
        <begin position="1618"/>
        <end position="1670"/>
    </location>
</feature>
<feature type="region of interest" description="Disordered" evidence="2">
    <location>
        <begin position="378"/>
        <end position="399"/>
    </location>
</feature>
<feature type="compositionally biased region" description="Polar residues" evidence="2">
    <location>
        <begin position="1535"/>
        <end position="1544"/>
    </location>
</feature>
<dbReference type="PANTHER" id="PTHR46774:SF9">
    <property type="entry name" value="CHROMATIN MODIFICATION-RELATED PROTEIN EAF1 B-LIKE"/>
    <property type="match status" value="1"/>
</dbReference>
<reference evidence="5 6" key="1">
    <citation type="submission" date="2020-09" db="EMBL/GenBank/DDBJ databases">
        <title>De no assembly of potato wild relative species, Solanum commersonii.</title>
        <authorList>
            <person name="Cho K."/>
        </authorList>
    </citation>
    <scope>NUCLEOTIDE SEQUENCE [LARGE SCALE GENOMIC DNA]</scope>
    <source>
        <strain evidence="5">LZ3.2</strain>
        <tissue evidence="5">Leaf</tissue>
    </source>
</reference>
<feature type="compositionally biased region" description="Low complexity" evidence="2">
    <location>
        <begin position="1567"/>
        <end position="1583"/>
    </location>
</feature>
<organism evidence="5 6">
    <name type="scientific">Solanum commersonii</name>
    <name type="common">Commerson's wild potato</name>
    <name type="synonym">Commerson's nightshade</name>
    <dbReference type="NCBI Taxonomy" id="4109"/>
    <lineage>
        <taxon>Eukaryota</taxon>
        <taxon>Viridiplantae</taxon>
        <taxon>Streptophyta</taxon>
        <taxon>Embryophyta</taxon>
        <taxon>Tracheophyta</taxon>
        <taxon>Spermatophyta</taxon>
        <taxon>Magnoliopsida</taxon>
        <taxon>eudicotyledons</taxon>
        <taxon>Gunneridae</taxon>
        <taxon>Pentapetalae</taxon>
        <taxon>asterids</taxon>
        <taxon>lamiids</taxon>
        <taxon>Solanales</taxon>
        <taxon>Solanaceae</taxon>
        <taxon>Solanoideae</taxon>
        <taxon>Solaneae</taxon>
        <taxon>Solanum</taxon>
    </lineage>
</organism>
<feature type="region of interest" description="Disordered" evidence="2">
    <location>
        <begin position="210"/>
        <end position="266"/>
    </location>
</feature>
<feature type="compositionally biased region" description="Polar residues" evidence="2">
    <location>
        <begin position="1859"/>
        <end position="1872"/>
    </location>
</feature>
<feature type="compositionally biased region" description="Polar residues" evidence="2">
    <location>
        <begin position="946"/>
        <end position="964"/>
    </location>
</feature>
<dbReference type="Proteomes" id="UP000824120">
    <property type="component" value="Chromosome 9"/>
</dbReference>
<evidence type="ECO:0000313" key="6">
    <source>
        <dbReference type="Proteomes" id="UP000824120"/>
    </source>
</evidence>
<protein>
    <submittedName>
        <fullName evidence="5">Uncharacterized protein</fullName>
    </submittedName>
</protein>
<feature type="region of interest" description="Disordered" evidence="2">
    <location>
        <begin position="561"/>
        <end position="584"/>
    </location>
</feature>
<dbReference type="PROSITE" id="PS50090">
    <property type="entry name" value="MYB_LIKE"/>
    <property type="match status" value="1"/>
</dbReference>
<feature type="domain" description="Myb-like" evidence="3">
    <location>
        <begin position="1166"/>
        <end position="1218"/>
    </location>
</feature>
<feature type="compositionally biased region" description="Low complexity" evidence="2">
    <location>
        <begin position="1223"/>
        <end position="1235"/>
    </location>
</feature>
<proteinExistence type="predicted"/>
<dbReference type="PANTHER" id="PTHR46774">
    <property type="entry name" value="CHROMATIN MODIFICATION-RELATED PROTEIN EAF1 A-RELATED"/>
    <property type="match status" value="1"/>
</dbReference>
<dbReference type="GO" id="GO:0006325">
    <property type="term" value="P:chromatin organization"/>
    <property type="evidence" value="ECO:0007669"/>
    <property type="project" value="UniProtKB-KW"/>
</dbReference>
<dbReference type="InterPro" id="IPR001005">
    <property type="entry name" value="SANT/Myb"/>
</dbReference>
<feature type="region of interest" description="Disordered" evidence="2">
    <location>
        <begin position="1790"/>
        <end position="1913"/>
    </location>
</feature>
<feature type="region of interest" description="Disordered" evidence="2">
    <location>
        <begin position="1516"/>
        <end position="1583"/>
    </location>
</feature>
<evidence type="ECO:0000259" key="4">
    <source>
        <dbReference type="PROSITE" id="PS51204"/>
    </source>
</evidence>
<feature type="compositionally biased region" description="Polar residues" evidence="2">
    <location>
        <begin position="974"/>
        <end position="988"/>
    </location>
</feature>
<gene>
    <name evidence="5" type="ORF">H5410_047178</name>
</gene>
<dbReference type="InterPro" id="IPR044798">
    <property type="entry name" value="EAF1A/B"/>
</dbReference>
<dbReference type="InterPro" id="IPR014012">
    <property type="entry name" value="HSA_dom"/>
</dbReference>
<dbReference type="CDD" id="cd00167">
    <property type="entry name" value="SANT"/>
    <property type="match status" value="1"/>
</dbReference>
<feature type="region of interest" description="Disordered" evidence="2">
    <location>
        <begin position="1064"/>
        <end position="1094"/>
    </location>
</feature>
<feature type="compositionally biased region" description="Polar residues" evidence="2">
    <location>
        <begin position="1551"/>
        <end position="1562"/>
    </location>
</feature>
<feature type="compositionally biased region" description="Polar residues" evidence="2">
    <location>
        <begin position="996"/>
        <end position="1013"/>
    </location>
</feature>
<feature type="compositionally biased region" description="Polar residues" evidence="2">
    <location>
        <begin position="1681"/>
        <end position="1707"/>
    </location>
</feature>
<evidence type="ECO:0000313" key="5">
    <source>
        <dbReference type="EMBL" id="KAG5586744.1"/>
    </source>
</evidence>
<keyword evidence="1" id="KW-0156">Chromatin regulator</keyword>
<name>A0A9J5XIF3_SOLCO</name>
<feature type="region of interest" description="Disordered" evidence="2">
    <location>
        <begin position="1614"/>
        <end position="1726"/>
    </location>
</feature>
<evidence type="ECO:0000256" key="1">
    <source>
        <dbReference type="ARBA" id="ARBA00022853"/>
    </source>
</evidence>
<feature type="region of interest" description="Disordered" evidence="2">
    <location>
        <begin position="1220"/>
        <end position="1247"/>
    </location>
</feature>
<sequence>MKFRERKTYCLERESLGTKEHEDEPRTLFYSTNTYKKLDGIEAAWNSDLSSLVQKVGMHGCGAESDPIANAEVDPMGGVFEGGVGIGNKTTLRRSPIDEVQNKLRQEYDFLEEKRRELEFLAQGGDPLDFKFGNATSLSVQSTSLTDQHPDQFVTSEAKGSFAITASPHGDSVESSGRLGAPQLCEPNSADNLMLFDGENEFIEGVRSCRHPSRSNLTPSEQSSKLDRSRNAKELGVSATFGVPRKAYKRRHRLRSNGDGTRSSTTDIILARGGHGTSLPSQHFSEDVKGLVSDGENPKDQKSSLNISLPSIPNGFMPVETPSSDNQLDSEIHGVKAAEATTYLKNEDLVHSIPEASASRGLLDNQHDQNSLTGVEEMSIQEGLEKPQSSLGKRGVGSTGQEGPLCTAAAELENQASISHLNGLSCGKSEQKSIPIDVQSSGAALGTKGLDSESSRTRAIHSLERNINNETFTDPTNLDSNGDLKEQLSVPEGTPVIESNLKEQKEVKADDSCGFTNEICNSGPKNHQSDFIDTSQEEFAGSKSNLQSEVKDKITIQVETIAPFSSETERKPSTNSSDSSNSQKGYACIVGRQGSIESRIPEPSQHVSPHGVLNPSPEAQAPEINLKLATQGDEDSILKEAQIIEVFPLFFKTSHPLLVELVKLLLTVLFGCKYLIQFNKQAKRKRIAELSAVAFPLENRRKSQWDYVVEEMVWLANDFAQERLWKMTAATQLCHEVAFTARLRFQEQNSSCKLKKVAHNMAKSVMGFWQSIEGENKQLELPISRKDHALAIREYAMRFLKYNDSDVRQSLAEAPVTPERVSDGGIVDVPREDHLGEENLFYAVSFGAMEAYRKSIESHVLHREKTGSSMHEEVETSAYDTIPDYAFEEDEGETSPYDTSVAIEGNKSSKFSQKKRKIHIKTYSGRPYGVRADVPFTQRPEYKLGTHQSMQPGKRPSNNLNASIPTKRMRTASRQRVLSPYSATTSGCAQLPIKTDASSGDTSSFQDDQSTLHGGSHMPNNLEVESVGDFEKHLPFDSAEVSKPKKKKKVKILGSAYEQRWQVDSNFQNEQRDSSRKSLEGHQLDSNGSNGLFGQHVAKKPKMMRQSLENSFENVGPVGGFVPSPAASQMSNMSNPNKLVRMLSGRDQGRRAKALKMSAGQAGSGSPWSLFEDQALVVLVHDLGPNWELVSDAFNSTLQFKCIYRKPKECKEQHKILMDRSSGDGADSADDSGSSQPYPSTLPGIPKGSARQLFQRLQGPMEEDTLRSHFEKMILIGQKYLLRKNQGYKHDPRQLQQPHDSHTHALSQICPNNLGGGPILTPLDLFDDAPLPSPDYLSVGCQGPRPSGLSISSQCALNSVLPVSGANLAVQGSSSMIGGNNFPSSSSPLNASVREARYVPRSASLPVDEHQRLQQYNQMRNMQSNMSAPGVLATTDRGGVRTLSSGNSTGMMGGVNRGIPMARPGFQGVASPSMLNSGSMLSPGMVALPNSVNMHSGVSSNPVNSVMRPRDGLRMMRPPQNQEAQRQMMVPEPQLQASQGSSQVVPPFGGLSSSFPNQSASPVNPYPLHHQQSHPMSSQQPLMLSPHHTHLQGANHATNSQQQAYAIRLAKERHLQQRRLQQQQFSHSQPQLPISSSLQNSPKTTSQSSSLPVSISPLTSPTSMTPMPQTHTLPAHGHARTAQTAGSSLTTQMSKQKLRQTGRQQLQPAGRHLPPQRPQSQSQQQAKLFKGVGRGNMMMHQNLQVDPSLMNELSSNQANQSADKGEQATSLMQGHGLYSGSAHSPVQIGKQAMAPHSSSQLQQPQPKIYSGQPAPSTKHLQQEMPSNPGNSNQSPASLAASDTNSSQQSVSSSVLGSSNHQALVHQQSQVQPQPKLMNKKQATVQRVLQQNHVVNSDPSKKLQAGESQAEQRSMCKTSQIGAITSMPQECNNATNVADASTLNTNQWKGTEPLFDSIGAPPTNSAGSESAPQVSRGVSQRQSSGNSSPTGPDNSVNWLQKSSQLQPSSPVTQPQLQQQQLSPLQQTQVLQAGNSNSFARPNDCRLD</sequence>
<feature type="region of interest" description="Disordered" evidence="2">
    <location>
        <begin position="165"/>
        <end position="184"/>
    </location>
</feature>
<dbReference type="EMBL" id="JACXVP010000009">
    <property type="protein sequence ID" value="KAG5586744.1"/>
    <property type="molecule type" value="Genomic_DNA"/>
</dbReference>
<feature type="compositionally biased region" description="Low complexity" evidence="2">
    <location>
        <begin position="1973"/>
        <end position="1987"/>
    </location>
</feature>
<evidence type="ECO:0000256" key="2">
    <source>
        <dbReference type="SAM" id="MobiDB-lite"/>
    </source>
</evidence>
<feature type="region of interest" description="Disordered" evidence="2">
    <location>
        <begin position="945"/>
        <end position="1022"/>
    </location>
</feature>
<feature type="compositionally biased region" description="Basic residues" evidence="2">
    <location>
        <begin position="246"/>
        <end position="255"/>
    </location>
</feature>
<dbReference type="SMART" id="SM00573">
    <property type="entry name" value="HSA"/>
    <property type="match status" value="1"/>
</dbReference>
<dbReference type="OrthoDB" id="372624at2759"/>
<feature type="compositionally biased region" description="Low complexity" evidence="2">
    <location>
        <begin position="573"/>
        <end position="582"/>
    </location>
</feature>
<feature type="domain" description="HSA" evidence="4">
    <location>
        <begin position="692"/>
        <end position="767"/>
    </location>
</feature>
<feature type="compositionally biased region" description="Low complexity" evidence="2">
    <location>
        <begin position="1845"/>
        <end position="1858"/>
    </location>
</feature>
<dbReference type="GO" id="GO:0035267">
    <property type="term" value="C:NuA4 histone acetyltransferase complex"/>
    <property type="evidence" value="ECO:0007669"/>
    <property type="project" value="InterPro"/>
</dbReference>
<feature type="compositionally biased region" description="Polar residues" evidence="2">
    <location>
        <begin position="214"/>
        <end position="223"/>
    </location>
</feature>
<feature type="region of interest" description="Disordered" evidence="2">
    <location>
        <begin position="1947"/>
        <end position="2046"/>
    </location>
</feature>
<feature type="compositionally biased region" description="Low complexity" evidence="2">
    <location>
        <begin position="1998"/>
        <end position="2030"/>
    </location>
</feature>
<accession>A0A9J5XIF3</accession>
<feature type="compositionally biased region" description="Polar residues" evidence="2">
    <location>
        <begin position="1961"/>
        <end position="1972"/>
    </location>
</feature>
<feature type="region of interest" description="Disordered" evidence="2">
    <location>
        <begin position="289"/>
        <end position="312"/>
    </location>
</feature>
<evidence type="ECO:0000259" key="3">
    <source>
        <dbReference type="PROSITE" id="PS50090"/>
    </source>
</evidence>
<feature type="compositionally biased region" description="Basic and acidic residues" evidence="2">
    <location>
        <begin position="1070"/>
        <end position="1083"/>
    </location>
</feature>
<comment type="caution">
    <text evidence="5">The sequence shown here is derived from an EMBL/GenBank/DDBJ whole genome shotgun (WGS) entry which is preliminary data.</text>
</comment>
<feature type="compositionally biased region" description="Polar residues" evidence="2">
    <location>
        <begin position="1988"/>
        <end position="1997"/>
    </location>
</feature>
<feature type="compositionally biased region" description="Polar residues" evidence="2">
    <location>
        <begin position="1880"/>
        <end position="1897"/>
    </location>
</feature>
<dbReference type="SMART" id="SM00717">
    <property type="entry name" value="SANT"/>
    <property type="match status" value="1"/>
</dbReference>
<feature type="compositionally biased region" description="Low complexity" evidence="2">
    <location>
        <begin position="1795"/>
        <end position="1806"/>
    </location>
</feature>